<dbReference type="SMART" id="SM00015">
    <property type="entry name" value="IQ"/>
    <property type="match status" value="12"/>
</dbReference>
<feature type="region of interest" description="Disordered" evidence="2">
    <location>
        <begin position="220"/>
        <end position="320"/>
    </location>
</feature>
<feature type="compositionally biased region" description="Basic and acidic residues" evidence="2">
    <location>
        <begin position="132"/>
        <end position="143"/>
    </location>
</feature>
<dbReference type="InterPro" id="IPR036872">
    <property type="entry name" value="CH_dom_sf"/>
</dbReference>
<dbReference type="PANTHER" id="PTHR14149">
    <property type="entry name" value="RAS GTPASE-ACTIVATING PROTEIN WITH IQ MOTIF"/>
    <property type="match status" value="1"/>
</dbReference>
<feature type="domain" description="Calponin-homology (CH)" evidence="4">
    <location>
        <begin position="569"/>
        <end position="679"/>
    </location>
</feature>
<feature type="compositionally biased region" description="Polar residues" evidence="2">
    <location>
        <begin position="301"/>
        <end position="316"/>
    </location>
</feature>
<dbReference type="InterPro" id="IPR001715">
    <property type="entry name" value="CH_dom"/>
</dbReference>
<keyword evidence="1" id="KW-0175">Coiled coil</keyword>
<feature type="compositionally biased region" description="Polar residues" evidence="2">
    <location>
        <begin position="147"/>
        <end position="161"/>
    </location>
</feature>
<feature type="compositionally biased region" description="Basic and acidic residues" evidence="2">
    <location>
        <begin position="484"/>
        <end position="499"/>
    </location>
</feature>
<feature type="compositionally biased region" description="Basic and acidic residues" evidence="2">
    <location>
        <begin position="84"/>
        <end position="101"/>
    </location>
</feature>
<name>A0A9P6JVB6_9AGAR</name>
<dbReference type="SUPFAM" id="SSF47576">
    <property type="entry name" value="Calponin-homology domain, CH-domain"/>
    <property type="match status" value="1"/>
</dbReference>
<dbReference type="Gene3D" id="1.20.5.190">
    <property type="match status" value="1"/>
</dbReference>
<feature type="region of interest" description="Disordered" evidence="2">
    <location>
        <begin position="378"/>
        <end position="409"/>
    </location>
</feature>
<accession>A0A9P6JVB6</accession>
<protein>
    <submittedName>
        <fullName evidence="5">IQ domain-containing protein-containing RasGAP</fullName>
    </submittedName>
</protein>
<evidence type="ECO:0000259" key="4">
    <source>
        <dbReference type="PROSITE" id="PS50021"/>
    </source>
</evidence>
<dbReference type="PROSITE" id="PS50018">
    <property type="entry name" value="RAS_GTPASE_ACTIV_2"/>
    <property type="match status" value="1"/>
</dbReference>
<evidence type="ECO:0000313" key="5">
    <source>
        <dbReference type="EMBL" id="KAF9534346.1"/>
    </source>
</evidence>
<feature type="compositionally biased region" description="Polar residues" evidence="2">
    <location>
        <begin position="256"/>
        <end position="285"/>
    </location>
</feature>
<dbReference type="SMART" id="SM00033">
    <property type="entry name" value="CH"/>
    <property type="match status" value="1"/>
</dbReference>
<dbReference type="PANTHER" id="PTHR14149:SF14">
    <property type="entry name" value="CALPONIN-HOMOLOGY (CH) DOMAIN-CONTAINING PROTEIN"/>
    <property type="match status" value="1"/>
</dbReference>
<evidence type="ECO:0000256" key="2">
    <source>
        <dbReference type="SAM" id="MobiDB-lite"/>
    </source>
</evidence>
<dbReference type="GO" id="GO:0051015">
    <property type="term" value="F:actin filament binding"/>
    <property type="evidence" value="ECO:0007669"/>
    <property type="project" value="TreeGrafter"/>
</dbReference>
<gene>
    <name evidence="5" type="ORF">CPB83DRAFT_844083</name>
</gene>
<dbReference type="InterPro" id="IPR000593">
    <property type="entry name" value="RasGAP_C"/>
</dbReference>
<dbReference type="InterPro" id="IPR000048">
    <property type="entry name" value="IQ_motif_EF-hand-BS"/>
</dbReference>
<dbReference type="SUPFAM" id="SSF143885">
    <property type="entry name" value="RGC domain-like"/>
    <property type="match status" value="1"/>
</dbReference>
<feature type="compositionally biased region" description="Polar residues" evidence="2">
    <location>
        <begin position="220"/>
        <end position="235"/>
    </location>
</feature>
<dbReference type="InterPro" id="IPR008936">
    <property type="entry name" value="Rho_GTPase_activation_prot"/>
</dbReference>
<dbReference type="GO" id="GO:0110085">
    <property type="term" value="C:mitotic actomyosin contractile ring"/>
    <property type="evidence" value="ECO:0007669"/>
    <property type="project" value="TreeGrafter"/>
</dbReference>
<evidence type="ECO:0000313" key="6">
    <source>
        <dbReference type="Proteomes" id="UP000807306"/>
    </source>
</evidence>
<feature type="region of interest" description="Disordered" evidence="2">
    <location>
        <begin position="340"/>
        <end position="361"/>
    </location>
</feature>
<dbReference type="SUPFAM" id="SSF48350">
    <property type="entry name" value="GTPase activation domain, GAP"/>
    <property type="match status" value="1"/>
</dbReference>
<dbReference type="PROSITE" id="PS50021">
    <property type="entry name" value="CH"/>
    <property type="match status" value="1"/>
</dbReference>
<feature type="coiled-coil region" evidence="1">
    <location>
        <begin position="1168"/>
        <end position="1209"/>
    </location>
</feature>
<keyword evidence="6" id="KW-1185">Reference proteome</keyword>
<feature type="region of interest" description="Disordered" evidence="2">
    <location>
        <begin position="427"/>
        <end position="499"/>
    </location>
</feature>
<comment type="caution">
    <text evidence="5">The sequence shown here is derived from an EMBL/GenBank/DDBJ whole genome shotgun (WGS) entry which is preliminary data.</text>
</comment>
<dbReference type="GO" id="GO:0005516">
    <property type="term" value="F:calmodulin binding"/>
    <property type="evidence" value="ECO:0007669"/>
    <property type="project" value="TreeGrafter"/>
</dbReference>
<feature type="compositionally biased region" description="Low complexity" evidence="2">
    <location>
        <begin position="115"/>
        <end position="128"/>
    </location>
</feature>
<dbReference type="Pfam" id="PF00307">
    <property type="entry name" value="CH"/>
    <property type="match status" value="1"/>
</dbReference>
<dbReference type="CDD" id="cd21206">
    <property type="entry name" value="CH_IQGAP"/>
    <property type="match status" value="1"/>
</dbReference>
<evidence type="ECO:0000256" key="1">
    <source>
        <dbReference type="SAM" id="Coils"/>
    </source>
</evidence>
<proteinExistence type="predicted"/>
<feature type="compositionally biased region" description="Low complexity" evidence="2">
    <location>
        <begin position="236"/>
        <end position="250"/>
    </location>
</feature>
<dbReference type="PROSITE" id="PS50096">
    <property type="entry name" value="IQ"/>
    <property type="match status" value="11"/>
</dbReference>
<feature type="compositionally biased region" description="Pro residues" evidence="2">
    <location>
        <begin position="381"/>
        <end position="399"/>
    </location>
</feature>
<dbReference type="Pfam" id="PF00612">
    <property type="entry name" value="IQ"/>
    <property type="match status" value="4"/>
</dbReference>
<feature type="compositionally biased region" description="Polar residues" evidence="2">
    <location>
        <begin position="35"/>
        <end position="45"/>
    </location>
</feature>
<dbReference type="Pfam" id="PF03836">
    <property type="entry name" value="RasGAP_C"/>
    <property type="match status" value="1"/>
</dbReference>
<feature type="compositionally biased region" description="Low complexity" evidence="2">
    <location>
        <begin position="46"/>
        <end position="68"/>
    </location>
</feature>
<dbReference type="SMART" id="SM00323">
    <property type="entry name" value="RasGAP"/>
    <property type="match status" value="1"/>
</dbReference>
<dbReference type="InterPro" id="IPR001936">
    <property type="entry name" value="RasGAP_dom"/>
</dbReference>
<evidence type="ECO:0000259" key="3">
    <source>
        <dbReference type="PROSITE" id="PS50018"/>
    </source>
</evidence>
<dbReference type="Proteomes" id="UP000807306">
    <property type="component" value="Unassembled WGS sequence"/>
</dbReference>
<dbReference type="Pfam" id="PF00616">
    <property type="entry name" value="RasGAP"/>
    <property type="match status" value="1"/>
</dbReference>
<dbReference type="EMBL" id="MU157826">
    <property type="protein sequence ID" value="KAF9534346.1"/>
    <property type="molecule type" value="Genomic_DNA"/>
</dbReference>
<sequence length="1947" mass="219189">MDRSNSTSSNGSNGPRAGASAPFAYQTRLLERTSSRSGPHSLSRANSQSSTLSLLTNTTGSSAGSLASRKWTGSHRVTNSLDVMRGKWEDRTRETLAEEPRSSSPTKDISRNRSENSSASTSSTVIPSSAPPEDRTFLSRDRPMTPPSMTSFSKDTTSTTPKYLKRQTMPAPIIASPLSPNSTGISVEADSPLSITPHRIRIPVADTPASSVTNPASWRAQLKSTSSSSPTKGVFSSTTSSTSSATATPTFHRPTRSQTLEASSPSWKIPISHNSRLESSASPPTVQLDDRKISSPRLPAHQTTHSVDTTNHSPRPTHSLEKTRFTRSTHSIDNHQTTHSVESIHMTSHPRPTSRYDSTSSIHPTISATAPATLASALAPAPAPGHTPNPTLSPTPPTVPSVTVTHSPVSPQAASVMFPAPYRSSYMSSRKAGTFDSLSAGGDRRRRLGSHLPRIASGDGDESWPNAEKENPHKKNINSSSNLKPEEPASLRRQERTTRVRDRRFAAVIQEKKLTPSGVLTGNGVAGLPGRISLKAPIAQDANPTPTSRFLGGSWADKQRHLLQAYEYLCHVGEAQQWIEGCLGEELECGVVELEDHLQNGVILAKLVRAFQGEAAVKKIYEGGTKRYDFRHSENINHFVRFVREINLPEGFIFELTDLYEKKNLPKVIYCIHALSHLLAYRGMAQKIGNLLGQLHFSDDQLIRTQKGLKDAGVAMPNFGNVGKEVAKEIEPPAQEETEDEKRDRMLLECEPSIIALQQQARGYLVRNAITELKNRGRLAEKHIVKLQTQAKAILIRRRIAAQRQSQVSLVPFAVSLQARARGLIVRRRWQDHLRALRRSVGFVVKVQAQIRGVLQRRRYKLLKAALRKISFPTKKLQAAARGHILRHTQKEITKSFFKPKVSLAVVALQAHCRGVLVRRSIDRRMYRLNKVEGSVVKLQAHCRGLIVRRRLRAQQAKLKNVADIVIGIQSAVRTYLARKRLLALIRGLRRATSVVVSFQARAKASLVRQHQQSLQKALVDVRTIKAVGKLQALARASIVRTQHRELDKQLEISLPDVIGLQAAARGAMVRDEYHAWRDHLHRNHHIASALQAMLRGALVRRTFRKKMEYFRSNLSKVVKIQSLFRAKETREQYRQLTLGKNVTVGTIKNFVHLLDDSEADFQEEIKVERLRKRVVEAIRENQALEHDIDFLEQRIARLVDNMRTVEDIVMAKKKYADGSALHAARASLLAAHGDIFSAAMTLDQEARRKLELYQQLFYLLQTRPEYLAGLLFHLSSDETPEESRRFVERTILTLFGYGQDRREDFLLLKLFQQAIRDEVVHASSLDSIIFGHPLYLNIAVQYVRPRKATYVKDALQGIIRELIETDDLDIESDPSKIHRARVEVEEMRSAKPSNTPKDLPFRDAVSDPDTRAIYIRHLQLLQWWTEAFVNVITQSTKKMPYNMRYLARETFAALQDKFTGASPELYGACLGRLIFTHYIQPVLENPDAFDIVPKSALIMTAKQNLEEISKVLEQITSGVEFDDDNPSYVPINDFVRKAISQMTAWYFDVANVPDAEAQFHAHEFMDATVQPKAIYISPNEIYTIHSLLIKQVNQQKLGRDDALRIILTELGGVPRLDIAELKDARETQITLELTNRFAHVKDPQAEEKTLWVQAKRGVLAILRVQPAQDLLESLMRPVTENDELLWEEILETELETEVRQIPRRQPSAVNNDSAYRLEDIRLLKFAAVKALAISNLLELEKQGKISREDGFQGILNAIAGDVRSKHRKRLQRQQEMQSMNEALRQLADRKKFFQEQLDTYQAVAESAMSTMQRGGKTKRHFALPFTKQFFHQRDLHKAGVTPQFGSYIYSAKQLYNRRILLSVDSYSPRQFDKLEFTFSSNVPGIFNIRLESTILGISSVISSEDVRMEDLLQSKYEKRASISILKGKVKVNLELFLGQINKKFNS</sequence>
<feature type="region of interest" description="Disordered" evidence="2">
    <location>
        <begin position="1"/>
        <end position="163"/>
    </location>
</feature>
<dbReference type="GO" id="GO:1903479">
    <property type="term" value="P:mitotic actomyosin contractile ring assembly actin filament organization"/>
    <property type="evidence" value="ECO:0007669"/>
    <property type="project" value="TreeGrafter"/>
</dbReference>
<dbReference type="OrthoDB" id="775356at2759"/>
<reference evidence="5" key="1">
    <citation type="submission" date="2020-11" db="EMBL/GenBank/DDBJ databases">
        <authorList>
            <consortium name="DOE Joint Genome Institute"/>
            <person name="Ahrendt S."/>
            <person name="Riley R."/>
            <person name="Andreopoulos W."/>
            <person name="Labutti K."/>
            <person name="Pangilinan J."/>
            <person name="Ruiz-Duenas F.J."/>
            <person name="Barrasa J.M."/>
            <person name="Sanchez-Garcia M."/>
            <person name="Camarero S."/>
            <person name="Miyauchi S."/>
            <person name="Serrano A."/>
            <person name="Linde D."/>
            <person name="Babiker R."/>
            <person name="Drula E."/>
            <person name="Ayuso-Fernandez I."/>
            <person name="Pacheco R."/>
            <person name="Padilla G."/>
            <person name="Ferreira P."/>
            <person name="Barriuso J."/>
            <person name="Kellner H."/>
            <person name="Castanera R."/>
            <person name="Alfaro M."/>
            <person name="Ramirez L."/>
            <person name="Pisabarro A.G."/>
            <person name="Kuo A."/>
            <person name="Tritt A."/>
            <person name="Lipzen A."/>
            <person name="He G."/>
            <person name="Yan M."/>
            <person name="Ng V."/>
            <person name="Cullen D."/>
            <person name="Martin F."/>
            <person name="Rosso M.-N."/>
            <person name="Henrissat B."/>
            <person name="Hibbett D."/>
            <person name="Martinez A.T."/>
            <person name="Grigoriev I.V."/>
        </authorList>
    </citation>
    <scope>NUCLEOTIDE SEQUENCE</scope>
    <source>
        <strain evidence="5">CBS 506.95</strain>
    </source>
</reference>
<feature type="compositionally biased region" description="Low complexity" evidence="2">
    <location>
        <begin position="400"/>
        <end position="409"/>
    </location>
</feature>
<feature type="domain" description="Ras-GAP" evidence="3">
    <location>
        <begin position="1303"/>
        <end position="1518"/>
    </location>
</feature>
<dbReference type="Gene3D" id="1.10.418.10">
    <property type="entry name" value="Calponin-like domain"/>
    <property type="match status" value="1"/>
</dbReference>
<feature type="compositionally biased region" description="Low complexity" evidence="2">
    <location>
        <begin position="1"/>
        <end position="14"/>
    </location>
</feature>
<dbReference type="Gene3D" id="1.10.506.10">
    <property type="entry name" value="GTPase Activation - p120gap, domain 1"/>
    <property type="match status" value="1"/>
</dbReference>
<feature type="coiled-coil region" evidence="1">
    <location>
        <begin position="1777"/>
        <end position="1804"/>
    </location>
</feature>
<dbReference type="GO" id="GO:0005096">
    <property type="term" value="F:GTPase activator activity"/>
    <property type="evidence" value="ECO:0007669"/>
    <property type="project" value="TreeGrafter"/>
</dbReference>
<organism evidence="5 6">
    <name type="scientific">Crepidotus variabilis</name>
    <dbReference type="NCBI Taxonomy" id="179855"/>
    <lineage>
        <taxon>Eukaryota</taxon>
        <taxon>Fungi</taxon>
        <taxon>Dikarya</taxon>
        <taxon>Basidiomycota</taxon>
        <taxon>Agaricomycotina</taxon>
        <taxon>Agaricomycetes</taxon>
        <taxon>Agaricomycetidae</taxon>
        <taxon>Agaricales</taxon>
        <taxon>Agaricineae</taxon>
        <taxon>Crepidotaceae</taxon>
        <taxon>Crepidotus</taxon>
    </lineage>
</organism>